<dbReference type="Gene3D" id="1.20.1330.10">
    <property type="entry name" value="f41 fragment of flagellin, N-terminal domain"/>
    <property type="match status" value="2"/>
</dbReference>
<dbReference type="PANTHER" id="PTHR42792">
    <property type="entry name" value="FLAGELLIN"/>
    <property type="match status" value="1"/>
</dbReference>
<keyword evidence="8" id="KW-0969">Cilium</keyword>
<dbReference type="InterPro" id="IPR013384">
    <property type="entry name" value="Flagell_FlgL"/>
</dbReference>
<dbReference type="KEGG" id="pez:HWQ56_27470"/>
<accession>A0A7D5DA49</accession>
<evidence type="ECO:0000313" key="9">
    <source>
        <dbReference type="Proteomes" id="UP000509568"/>
    </source>
</evidence>
<dbReference type="RefSeq" id="WP_176572205.1">
    <property type="nucleotide sequence ID" value="NZ_CP056030.1"/>
</dbReference>
<comment type="subcellular location">
    <subcellularLocation>
        <location evidence="1">Bacterial flagellum</location>
    </subcellularLocation>
    <subcellularLocation>
        <location evidence="2">Secreted</location>
    </subcellularLocation>
</comment>
<organism evidence="8 9">
    <name type="scientific">Pseudomonas eucalypticola</name>
    <dbReference type="NCBI Taxonomy" id="2599595"/>
    <lineage>
        <taxon>Bacteria</taxon>
        <taxon>Pseudomonadati</taxon>
        <taxon>Pseudomonadota</taxon>
        <taxon>Gammaproteobacteria</taxon>
        <taxon>Pseudomonadales</taxon>
        <taxon>Pseudomonadaceae</taxon>
        <taxon>Pseudomonas</taxon>
    </lineage>
</organism>
<keyword evidence="4" id="KW-0964">Secreted</keyword>
<keyword evidence="8" id="KW-0282">Flagellum</keyword>
<keyword evidence="8" id="KW-0966">Cell projection</keyword>
<dbReference type="GO" id="GO:0009424">
    <property type="term" value="C:bacterial-type flagellum hook"/>
    <property type="evidence" value="ECO:0007669"/>
    <property type="project" value="InterPro"/>
</dbReference>
<keyword evidence="9" id="KW-1185">Reference proteome</keyword>
<evidence type="ECO:0000256" key="4">
    <source>
        <dbReference type="ARBA" id="ARBA00022525"/>
    </source>
</evidence>
<dbReference type="GO" id="GO:0071973">
    <property type="term" value="P:bacterial-type flagellum-dependent cell motility"/>
    <property type="evidence" value="ECO:0007669"/>
    <property type="project" value="InterPro"/>
</dbReference>
<dbReference type="GO" id="GO:0005198">
    <property type="term" value="F:structural molecule activity"/>
    <property type="evidence" value="ECO:0007669"/>
    <property type="project" value="InterPro"/>
</dbReference>
<evidence type="ECO:0000256" key="1">
    <source>
        <dbReference type="ARBA" id="ARBA00004365"/>
    </source>
</evidence>
<gene>
    <name evidence="8" type="primary">flgL</name>
    <name evidence="8" type="ORF">HWQ56_27470</name>
</gene>
<reference evidence="8 9" key="1">
    <citation type="submission" date="2020-06" db="EMBL/GenBank/DDBJ databases">
        <title>Pseudomonas eucalypticola sp. nov., an endophyte of Eucalyptus dunnii leaves with biocontrol ability of eucalyptus leaf blight.</title>
        <authorList>
            <person name="Liu Y."/>
            <person name="Song Z."/>
            <person name="Zeng H."/>
            <person name="Lu M."/>
            <person name="Wang X."/>
            <person name="Lian X."/>
            <person name="Zhang Q."/>
        </authorList>
    </citation>
    <scope>NUCLEOTIDE SEQUENCE [LARGE SCALE GENOMIC DNA]</scope>
    <source>
        <strain evidence="8 9">NP-1</strain>
    </source>
</reference>
<dbReference type="NCBIfam" id="TIGR02550">
    <property type="entry name" value="flagell_flgL"/>
    <property type="match status" value="1"/>
</dbReference>
<feature type="domain" description="Flagellin C-terminal" evidence="7">
    <location>
        <begin position="319"/>
        <end position="398"/>
    </location>
</feature>
<dbReference type="SUPFAM" id="SSF64518">
    <property type="entry name" value="Phase 1 flagellin"/>
    <property type="match status" value="1"/>
</dbReference>
<dbReference type="Pfam" id="PF00669">
    <property type="entry name" value="Flagellin_N"/>
    <property type="match status" value="1"/>
</dbReference>
<dbReference type="Pfam" id="PF00700">
    <property type="entry name" value="Flagellin_C"/>
    <property type="match status" value="1"/>
</dbReference>
<dbReference type="InterPro" id="IPR001029">
    <property type="entry name" value="Flagellin_N"/>
</dbReference>
<dbReference type="EMBL" id="CP056030">
    <property type="protein sequence ID" value="QKZ07319.1"/>
    <property type="molecule type" value="Genomic_DNA"/>
</dbReference>
<name>A0A7D5DA49_9PSED</name>
<evidence type="ECO:0000259" key="6">
    <source>
        <dbReference type="Pfam" id="PF00669"/>
    </source>
</evidence>
<dbReference type="Proteomes" id="UP000509568">
    <property type="component" value="Chromosome"/>
</dbReference>
<protein>
    <submittedName>
        <fullName evidence="8">Flagellar hook-associated protein FlgL</fullName>
    </submittedName>
</protein>
<proteinExistence type="inferred from homology"/>
<dbReference type="PANTHER" id="PTHR42792:SF1">
    <property type="entry name" value="FLAGELLAR HOOK-ASSOCIATED PROTEIN 3"/>
    <property type="match status" value="1"/>
</dbReference>
<keyword evidence="5" id="KW-0975">Bacterial flagellum</keyword>
<evidence type="ECO:0000256" key="2">
    <source>
        <dbReference type="ARBA" id="ARBA00004613"/>
    </source>
</evidence>
<dbReference type="InterPro" id="IPR001492">
    <property type="entry name" value="Flagellin"/>
</dbReference>
<evidence type="ECO:0000256" key="3">
    <source>
        <dbReference type="ARBA" id="ARBA00005709"/>
    </source>
</evidence>
<dbReference type="GO" id="GO:0005576">
    <property type="term" value="C:extracellular region"/>
    <property type="evidence" value="ECO:0007669"/>
    <property type="project" value="UniProtKB-SubCell"/>
</dbReference>
<dbReference type="InterPro" id="IPR046358">
    <property type="entry name" value="Flagellin_C"/>
</dbReference>
<feature type="domain" description="Flagellin N-terminal" evidence="6">
    <location>
        <begin position="3"/>
        <end position="140"/>
    </location>
</feature>
<evidence type="ECO:0000313" key="8">
    <source>
        <dbReference type="EMBL" id="QKZ07319.1"/>
    </source>
</evidence>
<dbReference type="AlphaFoldDB" id="A0A7D5DA49"/>
<evidence type="ECO:0000259" key="7">
    <source>
        <dbReference type="Pfam" id="PF00700"/>
    </source>
</evidence>
<sequence>MRISTQTVYSQGLSNMLTQEAAYLDASSEVSSGKRVVNPSDDSSAAAQAVVVQQASSLNDQYAASRTSVTTSLSTEESALDSISDAITSAKTLLIQAGDGTLSDDDRASIATSLQGIYDTLVSLANTTDSNGNYIFSGYQSESQTFVADADGNLTYQGDDNAVMQQISATETIASGDTGQSVFLSVGSAAGFVAQASADNSGSVTFDGPDITDSSATNYGTAFTLTFAVDDDGATTYSVDGGDAVAYESGDTVEVNGLSMTLEGEPADGDSISVSAAADADPDLFSTLQNIITALNTPVEDEADQAALSNTLSTSSRELDNALDNVLTVRTSVGTRMNEIDVLDTVGDDMSLTYATSLSNLTDADYTTSVSNYTALQVALQAAQQTFASVQDMTLFDYI</sequence>
<evidence type="ECO:0000256" key="5">
    <source>
        <dbReference type="ARBA" id="ARBA00023143"/>
    </source>
</evidence>
<comment type="similarity">
    <text evidence="3">Belongs to the bacterial flagellin family.</text>
</comment>